<feature type="region of interest" description="Disordered" evidence="1">
    <location>
        <begin position="55"/>
        <end position="75"/>
    </location>
</feature>
<dbReference type="EMBL" id="JADBGQ010000142">
    <property type="protein sequence ID" value="KAG5373678.1"/>
    <property type="molecule type" value="Genomic_DNA"/>
</dbReference>
<gene>
    <name evidence="2" type="primary">A05p028000.1_BraROA</name>
    <name evidence="2" type="ORF">IGI04_043004</name>
</gene>
<name>A0ABQ7KL37_BRACM</name>
<evidence type="ECO:0000313" key="3">
    <source>
        <dbReference type="Proteomes" id="UP000823674"/>
    </source>
</evidence>
<protein>
    <submittedName>
        <fullName evidence="2">Uncharacterized protein</fullName>
    </submittedName>
</protein>
<accession>A0ABQ7KL37</accession>
<organism evidence="2 3">
    <name type="scientific">Brassica rapa subsp. trilocularis</name>
    <dbReference type="NCBI Taxonomy" id="1813537"/>
    <lineage>
        <taxon>Eukaryota</taxon>
        <taxon>Viridiplantae</taxon>
        <taxon>Streptophyta</taxon>
        <taxon>Embryophyta</taxon>
        <taxon>Tracheophyta</taxon>
        <taxon>Spermatophyta</taxon>
        <taxon>Magnoliopsida</taxon>
        <taxon>eudicotyledons</taxon>
        <taxon>Gunneridae</taxon>
        <taxon>Pentapetalae</taxon>
        <taxon>rosids</taxon>
        <taxon>malvids</taxon>
        <taxon>Brassicales</taxon>
        <taxon>Brassicaceae</taxon>
        <taxon>Brassiceae</taxon>
        <taxon>Brassica</taxon>
    </lineage>
</organism>
<proteinExistence type="predicted"/>
<comment type="caution">
    <text evidence="2">The sequence shown here is derived from an EMBL/GenBank/DDBJ whole genome shotgun (WGS) entry which is preliminary data.</text>
</comment>
<sequence>MCGLEIEAVKGSTSHSTQDNVLKLREFIIQHGEWDEHEHEGSCVFQGNQLLGVVSDGENHGGKQRTSNLEHEGEMKQELQTVKRQVEKRVLALMIKLWNQMINKKKLKIVS</sequence>
<keyword evidence="3" id="KW-1185">Reference proteome</keyword>
<evidence type="ECO:0000256" key="1">
    <source>
        <dbReference type="SAM" id="MobiDB-lite"/>
    </source>
</evidence>
<dbReference type="Proteomes" id="UP000823674">
    <property type="component" value="Unassembled WGS sequence"/>
</dbReference>
<evidence type="ECO:0000313" key="2">
    <source>
        <dbReference type="EMBL" id="KAG5373678.1"/>
    </source>
</evidence>
<reference evidence="2 3" key="1">
    <citation type="submission" date="2021-03" db="EMBL/GenBank/DDBJ databases">
        <authorList>
            <person name="King G.J."/>
            <person name="Bancroft I."/>
            <person name="Baten A."/>
            <person name="Bloomfield J."/>
            <person name="Borpatragohain P."/>
            <person name="He Z."/>
            <person name="Irish N."/>
            <person name="Irwin J."/>
            <person name="Liu K."/>
            <person name="Mauleon R.P."/>
            <person name="Moore J."/>
            <person name="Morris R."/>
            <person name="Ostergaard L."/>
            <person name="Wang B."/>
            <person name="Wells R."/>
        </authorList>
    </citation>
    <scope>NUCLEOTIDE SEQUENCE [LARGE SCALE GENOMIC DNA]</scope>
    <source>
        <strain evidence="2">R-o-18</strain>
        <tissue evidence="2">Leaf</tissue>
    </source>
</reference>